<protein>
    <submittedName>
        <fullName evidence="2">Uncharacterized protein</fullName>
    </submittedName>
</protein>
<feature type="non-terminal residue" evidence="2">
    <location>
        <position position="1"/>
    </location>
</feature>
<accession>A0A131Z7L2</accession>
<keyword evidence="1" id="KW-0732">Signal</keyword>
<sequence>LLSSNGELSVRRRINMLLGLFLFGMAVKGSPGANSQTAKRQEGSFSLVLAGSNRAGSIYPLSVNTLKGPLPGWSISSWQA</sequence>
<feature type="chain" id="PRO_5007286915" evidence="1">
    <location>
        <begin position="33"/>
        <end position="80"/>
    </location>
</feature>
<evidence type="ECO:0000313" key="2">
    <source>
        <dbReference type="EMBL" id="JAP87304.1"/>
    </source>
</evidence>
<organism evidence="2">
    <name type="scientific">Rhipicephalus appendiculatus</name>
    <name type="common">Brown ear tick</name>
    <dbReference type="NCBI Taxonomy" id="34631"/>
    <lineage>
        <taxon>Eukaryota</taxon>
        <taxon>Metazoa</taxon>
        <taxon>Ecdysozoa</taxon>
        <taxon>Arthropoda</taxon>
        <taxon>Chelicerata</taxon>
        <taxon>Arachnida</taxon>
        <taxon>Acari</taxon>
        <taxon>Parasitiformes</taxon>
        <taxon>Ixodida</taxon>
        <taxon>Ixodoidea</taxon>
        <taxon>Ixodidae</taxon>
        <taxon>Rhipicephalinae</taxon>
        <taxon>Rhipicephalus</taxon>
        <taxon>Rhipicephalus</taxon>
    </lineage>
</organism>
<dbReference type="AlphaFoldDB" id="A0A131Z7L2"/>
<proteinExistence type="predicted"/>
<feature type="signal peptide" evidence="1">
    <location>
        <begin position="1"/>
        <end position="32"/>
    </location>
</feature>
<evidence type="ECO:0000256" key="1">
    <source>
        <dbReference type="SAM" id="SignalP"/>
    </source>
</evidence>
<dbReference type="EMBL" id="GEDV01001253">
    <property type="protein sequence ID" value="JAP87304.1"/>
    <property type="molecule type" value="Transcribed_RNA"/>
</dbReference>
<reference evidence="2" key="1">
    <citation type="journal article" date="2016" name="Ticks Tick Borne Dis.">
        <title>De novo assembly and annotation of the salivary gland transcriptome of Rhipicephalus appendiculatus male and female ticks during blood feeding.</title>
        <authorList>
            <person name="de Castro M.H."/>
            <person name="de Klerk D."/>
            <person name="Pienaar R."/>
            <person name="Latif A.A."/>
            <person name="Rees D.J."/>
            <person name="Mans B.J."/>
        </authorList>
    </citation>
    <scope>NUCLEOTIDE SEQUENCE</scope>
    <source>
        <tissue evidence="2">Salivary glands</tissue>
    </source>
</reference>
<name>A0A131Z7L2_RHIAP</name>